<name>A0ABS8EJV7_9FLAO</name>
<evidence type="ECO:0000313" key="1">
    <source>
        <dbReference type="EMBL" id="MCC1483483.1"/>
    </source>
</evidence>
<protein>
    <submittedName>
        <fullName evidence="1">Uncharacterized protein</fullName>
    </submittedName>
</protein>
<gene>
    <name evidence="1" type="ORF">J1C55_02675</name>
</gene>
<sequence>MNKQILSIFSSKLYRILAFLLLFVVLTNTVLSRFVKPDSDETLAINLQTIKKQKFDVVFMSNSYLFTAYDPLLLNSLTGLTSIHLGTSARRLCFEPFILKQILREQKPKLVVIDISSTTIVAPDSDHSWFFNNKAIANFNVSLDKVKLLKSIIPEDKNDIWLQSLSKTSRVLYNITTEEELKYYQTEKNLIIGKVFGYDTRVKQNLKKLKSSKKDFDKLYLKTPGNTVTKYNVIDETSIAKIQELLDIAEEHSGIQFLFINNVKLDASKENKSSISVIKNKVKPYKNAKVLELNTKETKKELDLKFTDFHDPGHVMQSGSIKVTSYFSDYLKQNYDFVNSKMFDNTPYVFKIKGSKDVLKIKDIKVLFADDYSTDIRVLIDSMPRDFKEVNTILSIFPKEKYKHLLEDKSKKNKWKSDNAYRKFKNYLQTKNGYVGKLNSWSKLKPEHIDRVEVKFSGGDITTETKILDLNKVNIFQVK</sequence>
<dbReference type="EMBL" id="JAFMPT010000002">
    <property type="protein sequence ID" value="MCC1483483.1"/>
    <property type="molecule type" value="Genomic_DNA"/>
</dbReference>
<dbReference type="Proteomes" id="UP000778797">
    <property type="component" value="Unassembled WGS sequence"/>
</dbReference>
<reference evidence="1" key="1">
    <citation type="submission" date="2021-03" db="EMBL/GenBank/DDBJ databases">
        <authorList>
            <person name="Ping X."/>
        </authorList>
    </citation>
    <scope>NUCLEOTIDE SEQUENCE</scope>
    <source>
        <strain evidence="1">E313</strain>
    </source>
</reference>
<proteinExistence type="predicted"/>
<organism evidence="1 2">
    <name type="scientific">Winogradskyella immobilis</name>
    <dbReference type="NCBI Taxonomy" id="2816852"/>
    <lineage>
        <taxon>Bacteria</taxon>
        <taxon>Pseudomonadati</taxon>
        <taxon>Bacteroidota</taxon>
        <taxon>Flavobacteriia</taxon>
        <taxon>Flavobacteriales</taxon>
        <taxon>Flavobacteriaceae</taxon>
        <taxon>Winogradskyella</taxon>
    </lineage>
</organism>
<comment type="caution">
    <text evidence="1">The sequence shown here is derived from an EMBL/GenBank/DDBJ whole genome shotgun (WGS) entry which is preliminary data.</text>
</comment>
<dbReference type="RefSeq" id="WP_227475930.1">
    <property type="nucleotide sequence ID" value="NZ_JAFMPT010000002.1"/>
</dbReference>
<evidence type="ECO:0000313" key="2">
    <source>
        <dbReference type="Proteomes" id="UP000778797"/>
    </source>
</evidence>
<accession>A0ABS8EJV7</accession>
<reference evidence="1" key="2">
    <citation type="submission" date="2021-10" db="EMBL/GenBank/DDBJ databases">
        <title>Genome of Winogradskyella sp. E313.</title>
        <authorList>
            <person name="Zhou Y."/>
        </authorList>
    </citation>
    <scope>NUCLEOTIDE SEQUENCE</scope>
    <source>
        <strain evidence="1">E313</strain>
    </source>
</reference>
<keyword evidence="2" id="KW-1185">Reference proteome</keyword>